<protein>
    <submittedName>
        <fullName evidence="7">MarR family transcriptional regulator</fullName>
    </submittedName>
</protein>
<sequence>MNRMHKPFLDPLGLTFPQYLVMLELFSETPRTVGDLGSRLGMDTGTITPVLKRLESAGRIVRTRDRQDERRVLITLTEEGAALQQTLWSITDSIKSACNMTDQQLAALRDTLLNFAHPA</sequence>
<dbReference type="SMART" id="SM00347">
    <property type="entry name" value="HTH_MARR"/>
    <property type="match status" value="1"/>
</dbReference>
<evidence type="ECO:0000256" key="5">
    <source>
        <dbReference type="ARBA" id="ARBA00023163"/>
    </source>
</evidence>
<dbReference type="Proteomes" id="UP000193933">
    <property type="component" value="Unassembled WGS sequence"/>
</dbReference>
<comment type="caution">
    <text evidence="7">The sequence shown here is derived from an EMBL/GenBank/DDBJ whole genome shotgun (WGS) entry which is preliminary data.</text>
</comment>
<evidence type="ECO:0000256" key="3">
    <source>
        <dbReference type="ARBA" id="ARBA00023015"/>
    </source>
</evidence>
<dbReference type="SUPFAM" id="SSF46785">
    <property type="entry name" value="Winged helix' DNA-binding domain"/>
    <property type="match status" value="1"/>
</dbReference>
<accession>A0A1X1C0U6</accession>
<dbReference type="GO" id="GO:0003700">
    <property type="term" value="F:DNA-binding transcription factor activity"/>
    <property type="evidence" value="ECO:0007669"/>
    <property type="project" value="InterPro"/>
</dbReference>
<feature type="domain" description="HTH marR-type" evidence="6">
    <location>
        <begin position="1"/>
        <end position="117"/>
    </location>
</feature>
<comment type="subcellular location">
    <subcellularLocation>
        <location evidence="1">Cytoplasm</location>
    </subcellularLocation>
</comment>
<evidence type="ECO:0000256" key="4">
    <source>
        <dbReference type="ARBA" id="ARBA00023125"/>
    </source>
</evidence>
<dbReference type="EMBL" id="MLFN01000005">
    <property type="protein sequence ID" value="ORM55106.1"/>
    <property type="molecule type" value="Genomic_DNA"/>
</dbReference>
<dbReference type="PRINTS" id="PR00598">
    <property type="entry name" value="HTHMARR"/>
</dbReference>
<evidence type="ECO:0000313" key="7">
    <source>
        <dbReference type="EMBL" id="ORM55106.1"/>
    </source>
</evidence>
<dbReference type="InterPro" id="IPR000835">
    <property type="entry name" value="HTH_MarR-typ"/>
</dbReference>
<keyword evidence="3" id="KW-0805">Transcription regulation</keyword>
<evidence type="ECO:0000313" key="8">
    <source>
        <dbReference type="Proteomes" id="UP000193933"/>
    </source>
</evidence>
<evidence type="ECO:0000256" key="2">
    <source>
        <dbReference type="ARBA" id="ARBA00022490"/>
    </source>
</evidence>
<dbReference type="Pfam" id="PF22381">
    <property type="entry name" value="Staph_reg_Sar_Rot"/>
    <property type="match status" value="1"/>
</dbReference>
<dbReference type="InterPro" id="IPR011991">
    <property type="entry name" value="ArsR-like_HTH"/>
</dbReference>
<reference evidence="7 8" key="1">
    <citation type="journal article" date="2017" name="Antonie Van Leeuwenhoek">
        <title>Phylogenomic resolution of the bacterial genus Pantoea and its relationship with Erwinia and Tatumella.</title>
        <authorList>
            <person name="Palmer M."/>
            <person name="Steenkamp E.T."/>
            <person name="Coetzee M.P."/>
            <person name="Chan W.Y."/>
            <person name="van Zyl E."/>
            <person name="De Maayer P."/>
            <person name="Coutinho T.A."/>
            <person name="Blom J."/>
            <person name="Smits T.H."/>
            <person name="Duffy B."/>
            <person name="Venter S.N."/>
        </authorList>
    </citation>
    <scope>NUCLEOTIDE SEQUENCE [LARGE SCALE GENOMIC DNA]</scope>
    <source>
        <strain evidence="7 8">LMG 24534</strain>
    </source>
</reference>
<dbReference type="STRING" id="472705.GCA_001743465_00265"/>
<dbReference type="PANTHER" id="PTHR33164">
    <property type="entry name" value="TRANSCRIPTIONAL REGULATOR, MARR FAMILY"/>
    <property type="match status" value="1"/>
</dbReference>
<organism evidence="7 8">
    <name type="scientific">Pantoea conspicua</name>
    <dbReference type="NCBI Taxonomy" id="472705"/>
    <lineage>
        <taxon>Bacteria</taxon>
        <taxon>Pseudomonadati</taxon>
        <taxon>Pseudomonadota</taxon>
        <taxon>Gammaproteobacteria</taxon>
        <taxon>Enterobacterales</taxon>
        <taxon>Erwiniaceae</taxon>
        <taxon>Pantoea</taxon>
    </lineage>
</organism>
<keyword evidence="2" id="KW-0963">Cytoplasm</keyword>
<dbReference type="GO" id="GO:0003677">
    <property type="term" value="F:DNA binding"/>
    <property type="evidence" value="ECO:0007669"/>
    <property type="project" value="UniProtKB-KW"/>
</dbReference>
<dbReference type="Gene3D" id="1.10.10.10">
    <property type="entry name" value="Winged helix-like DNA-binding domain superfamily/Winged helix DNA-binding domain"/>
    <property type="match status" value="1"/>
</dbReference>
<dbReference type="GO" id="GO:0005737">
    <property type="term" value="C:cytoplasm"/>
    <property type="evidence" value="ECO:0007669"/>
    <property type="project" value="UniProtKB-SubCell"/>
</dbReference>
<dbReference type="OrthoDB" id="9806864at2"/>
<proteinExistence type="predicted"/>
<keyword evidence="4" id="KW-0238">DNA-binding</keyword>
<gene>
    <name evidence="7" type="ORF">HA41_03270</name>
</gene>
<name>A0A1X1C0U6_9GAMM</name>
<dbReference type="InterPro" id="IPR055166">
    <property type="entry name" value="Transc_reg_Sar_Rot_HTH"/>
</dbReference>
<dbReference type="PROSITE" id="PS50995">
    <property type="entry name" value="HTH_MARR_2"/>
    <property type="match status" value="1"/>
</dbReference>
<dbReference type="InterPro" id="IPR036388">
    <property type="entry name" value="WH-like_DNA-bd_sf"/>
</dbReference>
<dbReference type="InterPro" id="IPR039422">
    <property type="entry name" value="MarR/SlyA-like"/>
</dbReference>
<keyword evidence="5" id="KW-0804">Transcription</keyword>
<evidence type="ECO:0000256" key="1">
    <source>
        <dbReference type="ARBA" id="ARBA00004496"/>
    </source>
</evidence>
<dbReference type="CDD" id="cd00090">
    <property type="entry name" value="HTH_ARSR"/>
    <property type="match status" value="1"/>
</dbReference>
<dbReference type="PANTHER" id="PTHR33164:SF5">
    <property type="entry name" value="ORGANIC HYDROPEROXIDE RESISTANCE TRANSCRIPTIONAL REGULATOR"/>
    <property type="match status" value="1"/>
</dbReference>
<dbReference type="AlphaFoldDB" id="A0A1X1C0U6"/>
<evidence type="ECO:0000259" key="6">
    <source>
        <dbReference type="PROSITE" id="PS50995"/>
    </source>
</evidence>
<keyword evidence="8" id="KW-1185">Reference proteome</keyword>
<dbReference type="InterPro" id="IPR036390">
    <property type="entry name" value="WH_DNA-bd_sf"/>
</dbReference>
<dbReference type="GO" id="GO:0006950">
    <property type="term" value="P:response to stress"/>
    <property type="evidence" value="ECO:0007669"/>
    <property type="project" value="TreeGrafter"/>
</dbReference>